<keyword evidence="2" id="KW-1185">Reference proteome</keyword>
<sequence>MRYLFIISLIFLLGCQDSHNQLLYRQGDEIVGFELTDDSISFVLDRNKIINFIDLEETAFFENPQTPNFNDYDKYFVRKENIDIQKVHLVGTFNKYKVDDRYLLKRDGENWRITFSKSEIIPSGGEFLFIINNKYAATPNYNQSKNFHMEPFRENELLRSYIIWSLYIIDTEYEVGYKVENDSIYFIFDPSIYSTINDNEGIKVLYDPDVIQKVQVAGSFNQWTEYFELQRKGDIFYKAFPLDQNINNWGEFKFIVNDYWVNPPFYAFNKLGHYSGIRHYNFTYHIPNRNHINGYRIEGDEIIFYVTVHPTDLYTYWERTTADQFNFKNMYLYASFLPEGNDRVLMEKVTDDTYEKRFNVKDIPNGVSHQFNFYGNGMIFLTPPYNTTNLSHTDIWDNKQWVNFEIKI</sequence>
<dbReference type="RefSeq" id="WP_169663190.1">
    <property type="nucleotide sequence ID" value="NZ_CP076132.1"/>
</dbReference>
<dbReference type="Proteomes" id="UP000678679">
    <property type="component" value="Chromosome 1"/>
</dbReference>
<dbReference type="AlphaFoldDB" id="A0AAX1MYI8"/>
<dbReference type="InterPro" id="IPR013783">
    <property type="entry name" value="Ig-like_fold"/>
</dbReference>
<name>A0AAX1MYI8_9BACT</name>
<organism evidence="1 2">
    <name type="scientific">Flammeovirga yaeyamensis</name>
    <dbReference type="NCBI Taxonomy" id="367791"/>
    <lineage>
        <taxon>Bacteria</taxon>
        <taxon>Pseudomonadati</taxon>
        <taxon>Bacteroidota</taxon>
        <taxon>Cytophagia</taxon>
        <taxon>Cytophagales</taxon>
        <taxon>Flammeovirgaceae</taxon>
        <taxon>Flammeovirga</taxon>
    </lineage>
</organism>
<dbReference type="Gene3D" id="2.60.40.10">
    <property type="entry name" value="Immunoglobulins"/>
    <property type="match status" value="2"/>
</dbReference>
<reference evidence="1 2" key="1">
    <citation type="submission" date="2021-05" db="EMBL/GenBank/DDBJ databases">
        <title>Comparative genomic studies on the polysaccharide-degrading batcterial strains of the Flammeovirga genus.</title>
        <authorList>
            <person name="Zewei F."/>
            <person name="Zheng Z."/>
            <person name="Yu L."/>
            <person name="Ruyue G."/>
            <person name="Yanhong M."/>
            <person name="Yuanyuan C."/>
            <person name="Jingyan G."/>
            <person name="Wenjun H."/>
        </authorList>
    </citation>
    <scope>NUCLEOTIDE SEQUENCE [LARGE SCALE GENOMIC DNA]</scope>
    <source>
        <strain evidence="1 2">NBRC:100898</strain>
    </source>
</reference>
<dbReference type="SUPFAM" id="SSF81296">
    <property type="entry name" value="E set domains"/>
    <property type="match status" value="1"/>
</dbReference>
<evidence type="ECO:0000313" key="2">
    <source>
        <dbReference type="Proteomes" id="UP000678679"/>
    </source>
</evidence>
<dbReference type="InterPro" id="IPR014756">
    <property type="entry name" value="Ig_E-set"/>
</dbReference>
<evidence type="ECO:0008006" key="3">
    <source>
        <dbReference type="Google" id="ProtNLM"/>
    </source>
</evidence>
<accession>A0AAX1MYI8</accession>
<dbReference type="PROSITE" id="PS51257">
    <property type="entry name" value="PROKAR_LIPOPROTEIN"/>
    <property type="match status" value="1"/>
</dbReference>
<dbReference type="KEGG" id="fya:KMW28_12145"/>
<gene>
    <name evidence="1" type="ORF">KMW28_12145</name>
</gene>
<evidence type="ECO:0000313" key="1">
    <source>
        <dbReference type="EMBL" id="QWG00404.1"/>
    </source>
</evidence>
<proteinExistence type="predicted"/>
<dbReference type="EMBL" id="CP076132">
    <property type="protein sequence ID" value="QWG00404.1"/>
    <property type="molecule type" value="Genomic_DNA"/>
</dbReference>
<protein>
    <recommendedName>
        <fullName evidence="3">Lipoprotein</fullName>
    </recommendedName>
</protein>